<dbReference type="GO" id="GO:0006206">
    <property type="term" value="P:pyrimidine nucleobase metabolic process"/>
    <property type="evidence" value="ECO:0007669"/>
    <property type="project" value="InterPro"/>
</dbReference>
<accession>A0A979G3J1</accession>
<dbReference type="PANTHER" id="PTHR10515:SF0">
    <property type="entry name" value="THYMIDINE PHOSPHORYLASE"/>
    <property type="match status" value="1"/>
</dbReference>
<reference evidence="3 4" key="2">
    <citation type="journal article" date="2010" name="Stand. Genomic Sci.">
        <title>Complete genome sequence of Chitinophaga pinensis type strain (UQM 2034).</title>
        <authorList>
            <person name="Glavina Del Rio T."/>
            <person name="Abt B."/>
            <person name="Spring S."/>
            <person name="Lapidus A."/>
            <person name="Nolan M."/>
            <person name="Tice H."/>
            <person name="Copeland A."/>
            <person name="Cheng J.F."/>
            <person name="Chen F."/>
            <person name="Bruce D."/>
            <person name="Goodwin L."/>
            <person name="Pitluck S."/>
            <person name="Ivanova N."/>
            <person name="Mavromatis K."/>
            <person name="Mikhailova N."/>
            <person name="Pati A."/>
            <person name="Chen A."/>
            <person name="Palaniappan K."/>
            <person name="Land M."/>
            <person name="Hauser L."/>
            <person name="Chang Y.J."/>
            <person name="Jeffries C.D."/>
            <person name="Chain P."/>
            <person name="Saunders E."/>
            <person name="Detter J.C."/>
            <person name="Brettin T."/>
            <person name="Rohde M."/>
            <person name="Goker M."/>
            <person name="Bristow J."/>
            <person name="Eisen J.A."/>
            <person name="Markowitz V."/>
            <person name="Hugenholtz P."/>
            <person name="Kyrpides N.C."/>
            <person name="Klenk H.P."/>
            <person name="Lucas S."/>
        </authorList>
    </citation>
    <scope>NUCLEOTIDE SEQUENCE [LARGE SCALE GENOMIC DNA]</scope>
    <source>
        <strain evidence="4">ATCC 43595 / DSM 2588 / LMG 13176 / NBRC 15968 / NCIMB 11800 / UQM 2034</strain>
    </source>
</reference>
<evidence type="ECO:0000256" key="2">
    <source>
        <dbReference type="ARBA" id="ARBA00022679"/>
    </source>
</evidence>
<keyword evidence="2" id="KW-0808">Transferase</keyword>
<dbReference type="GO" id="GO:0005829">
    <property type="term" value="C:cytosol"/>
    <property type="evidence" value="ECO:0007669"/>
    <property type="project" value="TreeGrafter"/>
</dbReference>
<reference evidence="4" key="1">
    <citation type="submission" date="2009-08" db="EMBL/GenBank/DDBJ databases">
        <title>The complete genome of Chitinophaga pinensis DSM 2588.</title>
        <authorList>
            <consortium name="US DOE Joint Genome Institute (JGI-PGF)"/>
            <person name="Lucas S."/>
            <person name="Copeland A."/>
            <person name="Lapidus A."/>
            <person name="Glavina del Rio T."/>
            <person name="Dalin E."/>
            <person name="Tice H."/>
            <person name="Bruce D."/>
            <person name="Goodwin L."/>
            <person name="Pitluck S."/>
            <person name="Kyrpides N."/>
            <person name="Mavromatis K."/>
            <person name="Ivanova N."/>
            <person name="Mikhailova N."/>
            <person name="Sims D."/>
            <person name="Meinche L."/>
            <person name="Brettin T."/>
            <person name="Detter J.C."/>
            <person name="Han C."/>
            <person name="Larimer F."/>
            <person name="Land M."/>
            <person name="Hauser L."/>
            <person name="Markowitz V."/>
            <person name="Cheng J.-F."/>
            <person name="Hugenholtz P."/>
            <person name="Woyke T."/>
            <person name="Wu D."/>
            <person name="Spring S."/>
            <person name="Klenk H.-P."/>
            <person name="Eisen J.A."/>
        </authorList>
    </citation>
    <scope>NUCLEOTIDE SEQUENCE [LARGE SCALE GENOMIC DNA]</scope>
    <source>
        <strain evidence="4">ATCC 43595 / DSM 2588 / LMG 13176 / NBRC 15968 / NCIMB 11800 / UQM 2034</strain>
    </source>
</reference>
<organism evidence="3 4">
    <name type="scientific">Chitinophaga pinensis (strain ATCC 43595 / DSM 2588 / LMG 13176 / NBRC 15968 / NCIMB 11800 / UQM 2034)</name>
    <dbReference type="NCBI Taxonomy" id="485918"/>
    <lineage>
        <taxon>Bacteria</taxon>
        <taxon>Pseudomonadati</taxon>
        <taxon>Bacteroidota</taxon>
        <taxon>Chitinophagia</taxon>
        <taxon>Chitinophagales</taxon>
        <taxon>Chitinophagaceae</taxon>
        <taxon>Chitinophaga</taxon>
    </lineage>
</organism>
<dbReference type="SUPFAM" id="SSF52418">
    <property type="entry name" value="Nucleoside phosphorylase/phosphoribosyltransferase catalytic domain"/>
    <property type="match status" value="1"/>
</dbReference>
<dbReference type="AlphaFoldDB" id="A0A979G3J1"/>
<dbReference type="Gene3D" id="3.40.1030.10">
    <property type="entry name" value="Nucleoside phosphorylase/phosphoribosyltransferase catalytic domain"/>
    <property type="match status" value="1"/>
</dbReference>
<dbReference type="KEGG" id="cpi:Cpin_2563"/>
<evidence type="ECO:0000313" key="4">
    <source>
        <dbReference type="Proteomes" id="UP000002215"/>
    </source>
</evidence>
<keyword evidence="1" id="KW-0328">Glycosyltransferase</keyword>
<dbReference type="Proteomes" id="UP000002215">
    <property type="component" value="Chromosome"/>
</dbReference>
<protein>
    <submittedName>
        <fullName evidence="3">Thymidine phosphorylase-like protein</fullName>
    </submittedName>
</protein>
<dbReference type="EMBL" id="CP001699">
    <property type="protein sequence ID" value="ACU60046.1"/>
    <property type="molecule type" value="Genomic_DNA"/>
</dbReference>
<dbReference type="InterPro" id="IPR035902">
    <property type="entry name" value="Nuc_phospho_transferase"/>
</dbReference>
<gene>
    <name evidence="3" type="ordered locus">Cpin_2563</name>
</gene>
<proteinExistence type="predicted"/>
<dbReference type="PANTHER" id="PTHR10515">
    <property type="entry name" value="THYMIDINE PHOSPHORYLASE"/>
    <property type="match status" value="1"/>
</dbReference>
<sequence length="382" mass="41945">MRNLISYARQNELTDSEVLSLAVGLSQSGEVINILEGTSLYDIPSTGGPTSLSTLLCPLFLALTGRKVLKLGVPGRPAGGIDVLAQIEGYNIAPNTNLISRWLQNYNYVHFIVAENIASLDGKLFRFRRENDAIDIPSLAIASLLSKKIAVGLSHVGLDVRVSDFGNFGKNWNEAIRNATRFNRISALAGIYSQCFLTDGNAPQQPYIGRGESILALQKLFMGQADPWLEGHVDTCFKMSAMLTDGRMNKYSISELADYFFKNVVLQAGSKKSFDQIASLTIDGHKDTIKAAQNGVLKIDLKTVRDAIVAVQNRCSGAFPDPCGIILRKAANSYVSKNDDLCTIRCVEKYKKEFAESLKAAFYFVPQPINYKDLEIITNGKV</sequence>
<dbReference type="GO" id="GO:0004645">
    <property type="term" value="F:1,4-alpha-oligoglucan phosphorylase activity"/>
    <property type="evidence" value="ECO:0007669"/>
    <property type="project" value="InterPro"/>
</dbReference>
<dbReference type="InterPro" id="IPR000053">
    <property type="entry name" value="Thymidine/pyrmidine_PPase"/>
</dbReference>
<evidence type="ECO:0000256" key="1">
    <source>
        <dbReference type="ARBA" id="ARBA00022676"/>
    </source>
</evidence>
<name>A0A979G3J1_CHIPD</name>
<evidence type="ECO:0000313" key="3">
    <source>
        <dbReference type="EMBL" id="ACU60046.1"/>
    </source>
</evidence>